<proteinExistence type="predicted"/>
<dbReference type="EMBL" id="BPLF01000004">
    <property type="protein sequence ID" value="GIX64976.1"/>
    <property type="molecule type" value="Genomic_DNA"/>
</dbReference>
<dbReference type="AlphaFoldDB" id="A0AAV4M0S8"/>
<gene>
    <name evidence="2" type="ORF">BcabD6B2_44110</name>
</gene>
<sequence length="318" mass="34375">MDEGGNGNSNKEHLKKVVDKLKDFSTATKPVGTFDITGPFNNVAKALQHLIGYDESGSRKPTGKGMGRKGPPNYTSSYSKEAQWQSNWDAESQVAKKAANIFLGSMPMVYYIVTYLYFKCTVGRDGWSTAQLNTGQSGLNNFMLQMEFNTGQLSGLSRSAIAKLLTNEYNGFDGRLSKFFHKLEEKHGKDKLATNATSYPLYSLQLAAKAYLKTTVKSDSDEESDPNLKETKNKLKSSKVACNSEQHLEDGFDKFLTDIHLPTSNSSHSSGTSDENFSSAGPVAGTLSTLGLGGGAAAAYIFNIGGAKTLVNGLLRIG</sequence>
<keyword evidence="3" id="KW-1185">Reference proteome</keyword>
<evidence type="ECO:0000256" key="1">
    <source>
        <dbReference type="SAM" id="MobiDB-lite"/>
    </source>
</evidence>
<comment type="caution">
    <text evidence="2">The sequence shown here is derived from an EMBL/GenBank/DDBJ whole genome shotgun (WGS) entry which is preliminary data.</text>
</comment>
<organism evidence="2 3">
    <name type="scientific">Babesia caballi</name>
    <dbReference type="NCBI Taxonomy" id="5871"/>
    <lineage>
        <taxon>Eukaryota</taxon>
        <taxon>Sar</taxon>
        <taxon>Alveolata</taxon>
        <taxon>Apicomplexa</taxon>
        <taxon>Aconoidasida</taxon>
        <taxon>Piroplasmida</taxon>
        <taxon>Babesiidae</taxon>
        <taxon>Babesia</taxon>
    </lineage>
</organism>
<feature type="region of interest" description="Disordered" evidence="1">
    <location>
        <begin position="54"/>
        <end position="78"/>
    </location>
</feature>
<evidence type="ECO:0000313" key="3">
    <source>
        <dbReference type="Proteomes" id="UP001497744"/>
    </source>
</evidence>
<reference evidence="2 3" key="1">
    <citation type="submission" date="2021-06" db="EMBL/GenBank/DDBJ databases">
        <title>Genome sequence of Babesia caballi.</title>
        <authorList>
            <person name="Yamagishi J."/>
            <person name="Kidaka T."/>
            <person name="Ochi A."/>
        </authorList>
    </citation>
    <scope>NUCLEOTIDE SEQUENCE [LARGE SCALE GENOMIC DNA]</scope>
    <source>
        <strain evidence="2">USDA-D6B2</strain>
    </source>
</reference>
<dbReference type="RefSeq" id="XP_067717045.1">
    <property type="nucleotide sequence ID" value="XM_067860944.1"/>
</dbReference>
<evidence type="ECO:0000313" key="2">
    <source>
        <dbReference type="EMBL" id="GIX64976.1"/>
    </source>
</evidence>
<accession>A0AAV4M0S8</accession>
<dbReference type="Proteomes" id="UP001497744">
    <property type="component" value="Unassembled WGS sequence"/>
</dbReference>
<name>A0AAV4M0S8_BABCB</name>
<protein>
    <submittedName>
        <fullName evidence="2">Variant erythrocyte surface antigen-1 family protein</fullName>
    </submittedName>
</protein>
<dbReference type="GeneID" id="94196457"/>